<keyword evidence="8 11" id="KW-0521">NADP</keyword>
<dbReference type="UniPathway" id="UPA00053">
    <property type="reaction ID" value="UER00090"/>
</dbReference>
<dbReference type="PROSITE" id="PS00787">
    <property type="entry name" value="CHORISMATE_SYNTHASE_1"/>
    <property type="match status" value="1"/>
</dbReference>
<keyword evidence="10 11" id="KW-0456">Lyase</keyword>
<evidence type="ECO:0000313" key="14">
    <source>
        <dbReference type="EMBL" id="QJA06704.1"/>
    </source>
</evidence>
<proteinExistence type="inferred from homology"/>
<dbReference type="GO" id="GO:0009423">
    <property type="term" value="P:chorismate biosynthetic process"/>
    <property type="evidence" value="ECO:0007669"/>
    <property type="project" value="UniProtKB-UniRule"/>
</dbReference>
<comment type="subunit">
    <text evidence="11">Homotetramer.</text>
</comment>
<comment type="cofactor">
    <cofactor evidence="11 12">
        <name>FMNH2</name>
        <dbReference type="ChEBI" id="CHEBI:57618"/>
    </cofactor>
    <text evidence="11 12">Reduced FMN (FMNH(2)).</text>
</comment>
<feature type="compositionally biased region" description="Basic and acidic residues" evidence="13">
    <location>
        <begin position="44"/>
        <end position="62"/>
    </location>
</feature>
<dbReference type="PANTHER" id="PTHR21085:SF0">
    <property type="entry name" value="CHORISMATE SYNTHASE"/>
    <property type="match status" value="1"/>
</dbReference>
<feature type="binding site" evidence="11">
    <location>
        <position position="54"/>
    </location>
    <ligand>
        <name>NADP(+)</name>
        <dbReference type="ChEBI" id="CHEBI:58349"/>
    </ligand>
</feature>
<evidence type="ECO:0000256" key="7">
    <source>
        <dbReference type="ARBA" id="ARBA00022827"/>
    </source>
</evidence>
<dbReference type="NCBIfam" id="TIGR00033">
    <property type="entry name" value="aroC"/>
    <property type="match status" value="1"/>
</dbReference>
<feature type="binding site" evidence="11">
    <location>
        <position position="318"/>
    </location>
    <ligand>
        <name>FMN</name>
        <dbReference type="ChEBI" id="CHEBI:58210"/>
    </ligand>
</feature>
<comment type="caution">
    <text evidence="11">Lacks conserved residue(s) required for the propagation of feature annotation.</text>
</comment>
<evidence type="ECO:0000256" key="9">
    <source>
        <dbReference type="ARBA" id="ARBA00023141"/>
    </source>
</evidence>
<dbReference type="GO" id="GO:0005829">
    <property type="term" value="C:cytosol"/>
    <property type="evidence" value="ECO:0007669"/>
    <property type="project" value="TreeGrafter"/>
</dbReference>
<dbReference type="KEGG" id="tmai:FVE67_07815"/>
<dbReference type="HAMAP" id="MF_00300">
    <property type="entry name" value="Chorismate_synth"/>
    <property type="match status" value="1"/>
</dbReference>
<dbReference type="InterPro" id="IPR000453">
    <property type="entry name" value="Chorismate_synth"/>
</dbReference>
<dbReference type="InterPro" id="IPR035904">
    <property type="entry name" value="Chorismate_synth_AroC_sf"/>
</dbReference>
<evidence type="ECO:0000256" key="4">
    <source>
        <dbReference type="ARBA" id="ARBA00022605"/>
    </source>
</evidence>
<evidence type="ECO:0000256" key="1">
    <source>
        <dbReference type="ARBA" id="ARBA00005044"/>
    </source>
</evidence>
<dbReference type="NCBIfam" id="NF003793">
    <property type="entry name" value="PRK05382.1"/>
    <property type="match status" value="1"/>
</dbReference>
<evidence type="ECO:0000256" key="11">
    <source>
        <dbReference type="HAMAP-Rule" id="MF_00300"/>
    </source>
</evidence>
<evidence type="ECO:0000256" key="5">
    <source>
        <dbReference type="ARBA" id="ARBA00022630"/>
    </source>
</evidence>
<evidence type="ECO:0000256" key="6">
    <source>
        <dbReference type="ARBA" id="ARBA00022643"/>
    </source>
</evidence>
<feature type="region of interest" description="Disordered" evidence="13">
    <location>
        <begin position="42"/>
        <end position="62"/>
    </location>
</feature>
<evidence type="ECO:0000256" key="13">
    <source>
        <dbReference type="SAM" id="MobiDB-lite"/>
    </source>
</evidence>
<dbReference type="AlphaFoldDB" id="A0A6H1WU76"/>
<feature type="binding site" evidence="11">
    <location>
        <begin position="292"/>
        <end position="296"/>
    </location>
    <ligand>
        <name>FMN</name>
        <dbReference type="ChEBI" id="CHEBI:58210"/>
    </ligand>
</feature>
<dbReference type="GO" id="GO:0010181">
    <property type="term" value="F:FMN binding"/>
    <property type="evidence" value="ECO:0007669"/>
    <property type="project" value="TreeGrafter"/>
</dbReference>
<sequence>MSGNTWGRLFRVTTFGESHGRALGAVIDGCPPGIPLSEEDIQQDLERRRPGKHRGESPRKEPDRVEILSGVFEGLTLGTPIALVIWNKDPRPSAYEPLKDVFRPGHGDWSYYWKYGRRDWRGGGRASGRETVARVAAGAVARKVLATYGIEVRAYTVALGGIRAEKWDPAEAERNHLFCPDPEAYERMCARIEEARREGDSLGGVVEIRATGVPPGLGEPVFDKLDAELAKALMGIGAVKGVEIGAGFAAAEKRGSENNDPLTPEGFLSNNAGGVLAGISSGQEIICRVAVKPIPSIAKEQKTINERGEPVTIRIGGRHDVSAIPRIVPVCEAMVRLVLTDFLLRQLALKAFRTHEPLP</sequence>
<dbReference type="GO" id="GO:0008652">
    <property type="term" value="P:amino acid biosynthetic process"/>
    <property type="evidence" value="ECO:0007669"/>
    <property type="project" value="UniProtKB-KW"/>
</dbReference>
<dbReference type="Pfam" id="PF01264">
    <property type="entry name" value="Chorismate_synt"/>
    <property type="match status" value="1"/>
</dbReference>
<keyword evidence="7 11" id="KW-0274">FAD</keyword>
<dbReference type="GO" id="GO:0004107">
    <property type="term" value="F:chorismate synthase activity"/>
    <property type="evidence" value="ECO:0007669"/>
    <property type="project" value="UniProtKB-UniRule"/>
</dbReference>
<organism evidence="14 15">
    <name type="scientific">Thermosulfurimonas marina</name>
    <dbReference type="NCBI Taxonomy" id="2047767"/>
    <lineage>
        <taxon>Bacteria</taxon>
        <taxon>Pseudomonadati</taxon>
        <taxon>Thermodesulfobacteriota</taxon>
        <taxon>Thermodesulfobacteria</taxon>
        <taxon>Thermodesulfobacteriales</taxon>
        <taxon>Thermodesulfobacteriaceae</taxon>
        <taxon>Thermosulfurimonas</taxon>
    </lineage>
</organism>
<reference evidence="14 15" key="1">
    <citation type="submission" date="2019-08" db="EMBL/GenBank/DDBJ databases">
        <title>Complete genome sequence of Thermosulfurimonas marina SU872T, an anaerobic thermophilic chemolithoautotrophic bacterium isolated from a shallow marine hydrothermal vent.</title>
        <authorList>
            <person name="Allioux M."/>
            <person name="Jebbar M."/>
            <person name="Slobodkina G."/>
            <person name="Slobodkin A."/>
            <person name="Moalic Y."/>
            <person name="Frolova A."/>
            <person name="Shao Z."/>
            <person name="Alain K."/>
        </authorList>
    </citation>
    <scope>NUCLEOTIDE SEQUENCE [LARGE SCALE GENOMIC DNA]</scope>
    <source>
        <strain evidence="14 15">SU872</strain>
    </source>
</reference>
<dbReference type="Proteomes" id="UP000501253">
    <property type="component" value="Chromosome"/>
</dbReference>
<dbReference type="InterPro" id="IPR020541">
    <property type="entry name" value="Chorismate_synthase_CS"/>
</dbReference>
<keyword evidence="9 11" id="KW-0057">Aromatic amino acid biosynthesis</keyword>
<dbReference type="PROSITE" id="PS00788">
    <property type="entry name" value="CHORISMATE_SYNTHASE_2"/>
    <property type="match status" value="1"/>
</dbReference>
<keyword evidence="15" id="KW-1185">Reference proteome</keyword>
<dbReference type="SUPFAM" id="SSF103263">
    <property type="entry name" value="Chorismate synthase, AroC"/>
    <property type="match status" value="1"/>
</dbReference>
<feature type="binding site" evidence="11">
    <location>
        <position position="48"/>
    </location>
    <ligand>
        <name>NADP(+)</name>
        <dbReference type="ChEBI" id="CHEBI:58349"/>
    </ligand>
</feature>
<dbReference type="EMBL" id="CP042909">
    <property type="protein sequence ID" value="QJA06704.1"/>
    <property type="molecule type" value="Genomic_DNA"/>
</dbReference>
<keyword evidence="6 11" id="KW-0288">FMN</keyword>
<keyword evidence="4 11" id="KW-0028">Amino-acid biosynthesis</keyword>
<dbReference type="PROSITE" id="PS00789">
    <property type="entry name" value="CHORISMATE_SYNTHASE_3"/>
    <property type="match status" value="1"/>
</dbReference>
<comment type="pathway">
    <text evidence="1 11 12">Metabolic intermediate biosynthesis; chorismate biosynthesis; chorismate from D-erythrose 4-phosphate and phosphoenolpyruvate: step 7/7.</text>
</comment>
<feature type="binding site" evidence="11">
    <location>
        <begin position="125"/>
        <end position="127"/>
    </location>
    <ligand>
        <name>FMN</name>
        <dbReference type="ChEBI" id="CHEBI:58210"/>
    </ligand>
</feature>
<dbReference type="Gene3D" id="3.60.150.10">
    <property type="entry name" value="Chorismate synthase AroC"/>
    <property type="match status" value="1"/>
</dbReference>
<comment type="function">
    <text evidence="11">Catalyzes the anti-1,4-elimination of the C-3 phosphate and the C-6 proR hydrogen from 5-enolpyruvylshikimate-3-phosphate (EPSP) to yield chorismate, which is the branch point compound that serves as the starting substrate for the three terminal pathways of aromatic amino acid biosynthesis. This reaction introduces a second double bond into the aromatic ring system.</text>
</comment>
<evidence type="ECO:0000313" key="15">
    <source>
        <dbReference type="Proteomes" id="UP000501253"/>
    </source>
</evidence>
<feature type="binding site" evidence="11">
    <location>
        <position position="277"/>
    </location>
    <ligand>
        <name>FMN</name>
        <dbReference type="ChEBI" id="CHEBI:58210"/>
    </ligand>
</feature>
<evidence type="ECO:0000256" key="3">
    <source>
        <dbReference type="ARBA" id="ARBA00013036"/>
    </source>
</evidence>
<dbReference type="PIRSF" id="PIRSF001456">
    <property type="entry name" value="Chorismate_synth"/>
    <property type="match status" value="1"/>
</dbReference>
<dbReference type="FunFam" id="3.60.150.10:FF:000002">
    <property type="entry name" value="Chorismate synthase"/>
    <property type="match status" value="1"/>
</dbReference>
<protein>
    <recommendedName>
        <fullName evidence="3 11">Chorismate synthase</fullName>
        <shortName evidence="11">CS</shortName>
        <ecNumber evidence="3 11">4.2.3.5</ecNumber>
    </recommendedName>
    <alternativeName>
        <fullName evidence="11">5-enolpyruvylshikimate-3-phosphate phospholyase</fullName>
    </alternativeName>
</protein>
<evidence type="ECO:0000256" key="2">
    <source>
        <dbReference type="ARBA" id="ARBA00008014"/>
    </source>
</evidence>
<name>A0A6H1WU76_9BACT</name>
<evidence type="ECO:0000256" key="8">
    <source>
        <dbReference type="ARBA" id="ARBA00022857"/>
    </source>
</evidence>
<comment type="similarity">
    <text evidence="2 11 12">Belongs to the chorismate synthase family.</text>
</comment>
<dbReference type="CDD" id="cd07304">
    <property type="entry name" value="Chorismate_synthase"/>
    <property type="match status" value="1"/>
</dbReference>
<dbReference type="RefSeq" id="WP_168720057.1">
    <property type="nucleotide sequence ID" value="NZ_CP042909.1"/>
</dbReference>
<keyword evidence="5 11" id="KW-0285">Flavoprotein</keyword>
<comment type="catalytic activity">
    <reaction evidence="11 12">
        <text>5-O-(1-carboxyvinyl)-3-phosphoshikimate = chorismate + phosphate</text>
        <dbReference type="Rhea" id="RHEA:21020"/>
        <dbReference type="ChEBI" id="CHEBI:29748"/>
        <dbReference type="ChEBI" id="CHEBI:43474"/>
        <dbReference type="ChEBI" id="CHEBI:57701"/>
        <dbReference type="EC" id="4.2.3.5"/>
    </reaction>
</comment>
<evidence type="ECO:0000256" key="10">
    <source>
        <dbReference type="ARBA" id="ARBA00023239"/>
    </source>
</evidence>
<dbReference type="PANTHER" id="PTHR21085">
    <property type="entry name" value="CHORISMATE SYNTHASE"/>
    <property type="match status" value="1"/>
</dbReference>
<accession>A0A6H1WU76</accession>
<evidence type="ECO:0000256" key="12">
    <source>
        <dbReference type="RuleBase" id="RU000605"/>
    </source>
</evidence>
<dbReference type="GO" id="GO:0009073">
    <property type="term" value="P:aromatic amino acid family biosynthetic process"/>
    <property type="evidence" value="ECO:0007669"/>
    <property type="project" value="UniProtKB-KW"/>
</dbReference>
<gene>
    <name evidence="11 14" type="primary">aroC</name>
    <name evidence="14" type="ORF">FVE67_07815</name>
</gene>
<dbReference type="EC" id="4.2.3.5" evidence="3 11"/>